<keyword evidence="5 7" id="KW-1133">Transmembrane helix</keyword>
<evidence type="ECO:0000259" key="8">
    <source>
        <dbReference type="PROSITE" id="PS50893"/>
    </source>
</evidence>
<dbReference type="InterPro" id="IPR003593">
    <property type="entry name" value="AAA+_ATPase"/>
</dbReference>
<evidence type="ECO:0000256" key="1">
    <source>
        <dbReference type="ARBA" id="ARBA00004651"/>
    </source>
</evidence>
<feature type="transmembrane region" description="Helical" evidence="7">
    <location>
        <begin position="21"/>
        <end position="43"/>
    </location>
</feature>
<comment type="subcellular location">
    <subcellularLocation>
        <location evidence="1">Cell membrane</location>
        <topology evidence="1">Multi-pass membrane protein</topology>
    </subcellularLocation>
</comment>
<dbReference type="RefSeq" id="WP_256538225.1">
    <property type="nucleotide sequence ID" value="NZ_JANHOH010000001.1"/>
</dbReference>
<feature type="transmembrane region" description="Helical" evidence="7">
    <location>
        <begin position="152"/>
        <end position="170"/>
    </location>
</feature>
<comment type="caution">
    <text evidence="10">The sequence shown here is derived from an EMBL/GenBank/DDBJ whole genome shotgun (WGS) entry which is preliminary data.</text>
</comment>
<dbReference type="InterPro" id="IPR017871">
    <property type="entry name" value="ABC_transporter-like_CS"/>
</dbReference>
<feature type="transmembrane region" description="Helical" evidence="7">
    <location>
        <begin position="258"/>
        <end position="278"/>
    </location>
</feature>
<evidence type="ECO:0000256" key="4">
    <source>
        <dbReference type="ARBA" id="ARBA00022840"/>
    </source>
</evidence>
<dbReference type="InterPro" id="IPR011527">
    <property type="entry name" value="ABC1_TM_dom"/>
</dbReference>
<feature type="domain" description="ABC transporter" evidence="8">
    <location>
        <begin position="351"/>
        <end position="586"/>
    </location>
</feature>
<dbReference type="PROSITE" id="PS50929">
    <property type="entry name" value="ABC_TM1F"/>
    <property type="match status" value="1"/>
</dbReference>
<dbReference type="PROSITE" id="PS50893">
    <property type="entry name" value="ABC_TRANSPORTER_2"/>
    <property type="match status" value="1"/>
</dbReference>
<dbReference type="SMART" id="SM00382">
    <property type="entry name" value="AAA"/>
    <property type="match status" value="1"/>
</dbReference>
<evidence type="ECO:0000256" key="6">
    <source>
        <dbReference type="ARBA" id="ARBA00023136"/>
    </source>
</evidence>
<keyword evidence="3" id="KW-0547">Nucleotide-binding</keyword>
<dbReference type="Pfam" id="PF00664">
    <property type="entry name" value="ABC_membrane"/>
    <property type="match status" value="1"/>
</dbReference>
<dbReference type="InterPro" id="IPR003439">
    <property type="entry name" value="ABC_transporter-like_ATP-bd"/>
</dbReference>
<reference evidence="10 11" key="1">
    <citation type="submission" date="2022-07" db="EMBL/GenBank/DDBJ databases">
        <title>Mucilaginibacter sp. JC4.</title>
        <authorList>
            <person name="Le V."/>
            <person name="Ko S.-R."/>
            <person name="Ahn C.-Y."/>
            <person name="Oh H.-M."/>
        </authorList>
    </citation>
    <scope>NUCLEOTIDE SEQUENCE [LARGE SCALE GENOMIC DNA]</scope>
    <source>
        <strain evidence="10 11">JC4</strain>
    </source>
</reference>
<evidence type="ECO:0000313" key="11">
    <source>
        <dbReference type="Proteomes" id="UP001204376"/>
    </source>
</evidence>
<dbReference type="PROSITE" id="PS00211">
    <property type="entry name" value="ABC_TRANSPORTER_1"/>
    <property type="match status" value="1"/>
</dbReference>
<feature type="domain" description="ABC transmembrane type-1" evidence="9">
    <location>
        <begin position="21"/>
        <end position="319"/>
    </location>
</feature>
<dbReference type="GO" id="GO:0005524">
    <property type="term" value="F:ATP binding"/>
    <property type="evidence" value="ECO:0007669"/>
    <property type="project" value="UniProtKB-KW"/>
</dbReference>
<evidence type="ECO:0000256" key="5">
    <source>
        <dbReference type="ARBA" id="ARBA00022989"/>
    </source>
</evidence>
<organism evidence="10 11">
    <name type="scientific">Mucilaginibacter aquariorum</name>
    <dbReference type="NCBI Taxonomy" id="2967225"/>
    <lineage>
        <taxon>Bacteria</taxon>
        <taxon>Pseudomonadati</taxon>
        <taxon>Bacteroidota</taxon>
        <taxon>Sphingobacteriia</taxon>
        <taxon>Sphingobacteriales</taxon>
        <taxon>Sphingobacteriaceae</taxon>
        <taxon>Mucilaginibacter</taxon>
    </lineage>
</organism>
<evidence type="ECO:0000313" key="10">
    <source>
        <dbReference type="EMBL" id="MCQ6958042.1"/>
    </source>
</evidence>
<accession>A0ABT1T0H7</accession>
<dbReference type="PANTHER" id="PTHR43394:SF1">
    <property type="entry name" value="ATP-BINDING CASSETTE SUB-FAMILY B MEMBER 10, MITOCHONDRIAL"/>
    <property type="match status" value="1"/>
</dbReference>
<dbReference type="Gene3D" id="1.20.1560.10">
    <property type="entry name" value="ABC transporter type 1, transmembrane domain"/>
    <property type="match status" value="1"/>
</dbReference>
<dbReference type="InterPro" id="IPR027417">
    <property type="entry name" value="P-loop_NTPase"/>
</dbReference>
<keyword evidence="2 7" id="KW-0812">Transmembrane</keyword>
<evidence type="ECO:0000256" key="3">
    <source>
        <dbReference type="ARBA" id="ARBA00022741"/>
    </source>
</evidence>
<feature type="transmembrane region" description="Helical" evidence="7">
    <location>
        <begin position="176"/>
        <end position="198"/>
    </location>
</feature>
<keyword evidence="4 10" id="KW-0067">ATP-binding</keyword>
<keyword evidence="11" id="KW-1185">Reference proteome</keyword>
<protein>
    <submittedName>
        <fullName evidence="10">ABC transporter ATP-binding protein/permease</fullName>
    </submittedName>
</protein>
<dbReference type="PANTHER" id="PTHR43394">
    <property type="entry name" value="ATP-DEPENDENT PERMEASE MDL1, MITOCHONDRIAL"/>
    <property type="match status" value="1"/>
</dbReference>
<evidence type="ECO:0000256" key="7">
    <source>
        <dbReference type="SAM" id="Phobius"/>
    </source>
</evidence>
<dbReference type="InterPro" id="IPR039421">
    <property type="entry name" value="Type_1_exporter"/>
</dbReference>
<feature type="transmembrane region" description="Helical" evidence="7">
    <location>
        <begin position="298"/>
        <end position="317"/>
    </location>
</feature>
<dbReference type="SUPFAM" id="SSF90123">
    <property type="entry name" value="ABC transporter transmembrane region"/>
    <property type="match status" value="1"/>
</dbReference>
<keyword evidence="6 7" id="KW-0472">Membrane</keyword>
<dbReference type="Gene3D" id="3.40.50.300">
    <property type="entry name" value="P-loop containing nucleotide triphosphate hydrolases"/>
    <property type="match status" value="1"/>
</dbReference>
<name>A0ABT1T0H7_9SPHI</name>
<dbReference type="EMBL" id="JANHOH010000001">
    <property type="protein sequence ID" value="MCQ6958042.1"/>
    <property type="molecule type" value="Genomic_DNA"/>
</dbReference>
<sequence length="595" mass="67366">MKDLAYLNKFFYKYRWRLVPGVLFVIISNIFGVLPAQVIRVAFDLVTENIGIYQLFDGFNRQDVIYDIFGSSLLLFGVLVLVLALLRGLFLFFMRQTIILMSRHIEYDLKNEIYAHYQVLSLAFYRRHNTGDLMNRVTEDVSRVRMYLGPGIMYTINTVILFMLVIYAMLTVNVRLAIFSVLPLPILAVIIFYVNTVIEYRSEQIQKRLSGLSSFVQENFSGIRVIKSYVREGFVRQKFAEESEDYKTQSMAMAKVQALFFPSMLLLIGLSNVITIYIGGVEVMKGNITAGNIAEFIVYLNMLAFPVISLGWVTSLIQRAAASQKRINEFLHEQPEIKSPKAAPHTLEGKIEFRNVSFNYPDTGITALKQVSFTVNPGEMVAIIGRTGSGKSTLANLIMRMYDTTGGQILIDDKPLTQLNLDNYRSQIGFVPQEVFLFSDIISHNIAFSADKLDMPSVEQAAKDAAVYNNIIELEHGFETLIGERGVTLSGGQKQRVSIARAIVKQPQVLIFDDCLSAVDTRTEEEILNNLGRIMHDKTSIIISHRISTIKNADNILVLDNGEIVEQGTHAQLMDLKGPYFELYEKQLLEEEEQA</sequence>
<dbReference type="InterPro" id="IPR036640">
    <property type="entry name" value="ABC1_TM_sf"/>
</dbReference>
<dbReference type="CDD" id="cd18541">
    <property type="entry name" value="ABC_6TM_TmrB_like"/>
    <property type="match status" value="1"/>
</dbReference>
<feature type="transmembrane region" description="Helical" evidence="7">
    <location>
        <begin position="68"/>
        <end position="93"/>
    </location>
</feature>
<dbReference type="Proteomes" id="UP001204376">
    <property type="component" value="Unassembled WGS sequence"/>
</dbReference>
<gene>
    <name evidence="10" type="ORF">NPE20_08735</name>
</gene>
<evidence type="ECO:0000259" key="9">
    <source>
        <dbReference type="PROSITE" id="PS50929"/>
    </source>
</evidence>
<dbReference type="SUPFAM" id="SSF52540">
    <property type="entry name" value="P-loop containing nucleoside triphosphate hydrolases"/>
    <property type="match status" value="1"/>
</dbReference>
<proteinExistence type="predicted"/>
<evidence type="ECO:0000256" key="2">
    <source>
        <dbReference type="ARBA" id="ARBA00022692"/>
    </source>
</evidence>
<dbReference type="Pfam" id="PF00005">
    <property type="entry name" value="ABC_tran"/>
    <property type="match status" value="1"/>
</dbReference>